<accession>A0A9P5RPA3</accession>
<dbReference type="AlphaFoldDB" id="A0A9P5RPA3"/>
<dbReference type="EMBL" id="JAAAUQ010001355">
    <property type="protein sequence ID" value="KAF9139864.1"/>
    <property type="molecule type" value="Genomic_DNA"/>
</dbReference>
<protein>
    <submittedName>
        <fullName evidence="1">Uncharacterized protein</fullName>
    </submittedName>
</protein>
<name>A0A9P5RPA3_9FUNG</name>
<evidence type="ECO:0000313" key="2">
    <source>
        <dbReference type="Proteomes" id="UP000748756"/>
    </source>
</evidence>
<comment type="caution">
    <text evidence="1">The sequence shown here is derived from an EMBL/GenBank/DDBJ whole genome shotgun (WGS) entry which is preliminary data.</text>
</comment>
<feature type="non-terminal residue" evidence="1">
    <location>
        <position position="1"/>
    </location>
</feature>
<dbReference type="Proteomes" id="UP000748756">
    <property type="component" value="Unassembled WGS sequence"/>
</dbReference>
<organism evidence="1 2">
    <name type="scientific">Linnemannia schmuckeri</name>
    <dbReference type="NCBI Taxonomy" id="64567"/>
    <lineage>
        <taxon>Eukaryota</taxon>
        <taxon>Fungi</taxon>
        <taxon>Fungi incertae sedis</taxon>
        <taxon>Mucoromycota</taxon>
        <taxon>Mortierellomycotina</taxon>
        <taxon>Mortierellomycetes</taxon>
        <taxon>Mortierellales</taxon>
        <taxon>Mortierellaceae</taxon>
        <taxon>Linnemannia</taxon>
    </lineage>
</organism>
<gene>
    <name evidence="1" type="ORF">BG015_001880</name>
</gene>
<reference evidence="1" key="1">
    <citation type="journal article" date="2020" name="Fungal Divers.">
        <title>Resolving the Mortierellaceae phylogeny through synthesis of multi-gene phylogenetics and phylogenomics.</title>
        <authorList>
            <person name="Vandepol N."/>
            <person name="Liber J."/>
            <person name="Desiro A."/>
            <person name="Na H."/>
            <person name="Kennedy M."/>
            <person name="Barry K."/>
            <person name="Grigoriev I.V."/>
            <person name="Miller A.N."/>
            <person name="O'Donnell K."/>
            <person name="Stajich J.E."/>
            <person name="Bonito G."/>
        </authorList>
    </citation>
    <scope>NUCLEOTIDE SEQUENCE</scope>
    <source>
        <strain evidence="1">NRRL 6426</strain>
    </source>
</reference>
<proteinExistence type="predicted"/>
<sequence length="104" mass="11512">RQHMELKIDGKHILPQHDHASSFGRVSSEMDVVSTVALDASYGSIRSPDLSTLDTSLLLTVALARPVIAKVMSDVELDLHKLKEQRIKDYDQAVYIAPMAKPSN</sequence>
<evidence type="ECO:0000313" key="1">
    <source>
        <dbReference type="EMBL" id="KAF9139864.1"/>
    </source>
</evidence>
<keyword evidence="2" id="KW-1185">Reference proteome</keyword>